<evidence type="ECO:0000313" key="1">
    <source>
        <dbReference type="EMBL" id="GAT47504.1"/>
    </source>
</evidence>
<accession>A0ABQ0L8L7</accession>
<organism evidence="1 2">
    <name type="scientific">Mycena chlorophos</name>
    <name type="common">Agaric fungus</name>
    <name type="synonym">Agaricus chlorophos</name>
    <dbReference type="NCBI Taxonomy" id="658473"/>
    <lineage>
        <taxon>Eukaryota</taxon>
        <taxon>Fungi</taxon>
        <taxon>Dikarya</taxon>
        <taxon>Basidiomycota</taxon>
        <taxon>Agaricomycotina</taxon>
        <taxon>Agaricomycetes</taxon>
        <taxon>Agaricomycetidae</taxon>
        <taxon>Agaricales</taxon>
        <taxon>Marasmiineae</taxon>
        <taxon>Mycenaceae</taxon>
        <taxon>Mycena</taxon>
    </lineage>
</organism>
<evidence type="ECO:0000313" key="2">
    <source>
        <dbReference type="Proteomes" id="UP000815677"/>
    </source>
</evidence>
<protein>
    <submittedName>
        <fullName evidence="1">Uncharacterized protein</fullName>
    </submittedName>
</protein>
<sequence length="238" mass="25795">MSDSTSTTENLMPAVDAAKLLTTFSSKKLAALASSITGFYTADGRIDGDFTTIIKDMTIDMDANNYSQRLEFVIPTTPHSQLAYNNGPGGNFIHDNWRHRPPVCVSLTSLGSREDSGYTKTVSSLTDNVDVWNVNIFSDSFNQERVRAFCYAYSGTPLQDAQKPTRRRNPFETALAPARALDCKHPGYCQGLATASGLGNTGPPSLSDVDQASIAPLSSAVLPKSCSVFSHQTPKTEW</sequence>
<name>A0ABQ0L8L7_MYCCL</name>
<proteinExistence type="predicted"/>
<gene>
    <name evidence="1" type="ORF">MCHLO_04964</name>
</gene>
<reference evidence="1" key="1">
    <citation type="submission" date="2014-09" db="EMBL/GenBank/DDBJ databases">
        <title>Genome sequence of the luminous mushroom Mycena chlorophos for searching fungal bioluminescence genes.</title>
        <authorList>
            <person name="Tanaka Y."/>
            <person name="Kasuga D."/>
            <person name="Oba Y."/>
            <person name="Hase S."/>
            <person name="Sato K."/>
            <person name="Oba Y."/>
            <person name="Sakakibara Y."/>
        </authorList>
    </citation>
    <scope>NUCLEOTIDE SEQUENCE</scope>
</reference>
<dbReference type="Proteomes" id="UP000815677">
    <property type="component" value="Unassembled WGS sequence"/>
</dbReference>
<dbReference type="EMBL" id="DF843626">
    <property type="protein sequence ID" value="GAT47504.1"/>
    <property type="molecule type" value="Genomic_DNA"/>
</dbReference>
<keyword evidence="2" id="KW-1185">Reference proteome</keyword>